<proteinExistence type="inferred from homology"/>
<accession>A0A2H3KGK7</accession>
<dbReference type="EMBL" id="LYXE01000176">
    <property type="protein sequence ID" value="PDV96864.1"/>
    <property type="molecule type" value="Genomic_DNA"/>
</dbReference>
<dbReference type="RefSeq" id="WP_097655051.1">
    <property type="nucleotide sequence ID" value="NZ_LYXE01000176.1"/>
</dbReference>
<evidence type="ECO:0000256" key="5">
    <source>
        <dbReference type="ARBA" id="ARBA00023239"/>
    </source>
</evidence>
<gene>
    <name evidence="6" type="primary">leuC</name>
    <name evidence="8" type="ORF">A9Q02_20150</name>
</gene>
<evidence type="ECO:0000256" key="1">
    <source>
        <dbReference type="ARBA" id="ARBA00022485"/>
    </source>
</evidence>
<keyword evidence="3 6" id="KW-0408">Iron</keyword>
<comment type="similarity">
    <text evidence="6">Belongs to the aconitase/IPM isomerase family. LeuC type 2 subfamily.</text>
</comment>
<comment type="caution">
    <text evidence="8">The sequence shown here is derived from an EMBL/GenBank/DDBJ whole genome shotgun (WGS) entry which is preliminary data.</text>
</comment>
<evidence type="ECO:0000313" key="9">
    <source>
        <dbReference type="Proteomes" id="UP000220922"/>
    </source>
</evidence>
<feature type="binding site" evidence="6">
    <location>
        <position position="303"/>
    </location>
    <ligand>
        <name>[4Fe-4S] cluster</name>
        <dbReference type="ChEBI" id="CHEBI:49883"/>
    </ligand>
</feature>
<dbReference type="GO" id="GO:0046872">
    <property type="term" value="F:metal ion binding"/>
    <property type="evidence" value="ECO:0007669"/>
    <property type="project" value="UniProtKB-KW"/>
</dbReference>
<dbReference type="SUPFAM" id="SSF53732">
    <property type="entry name" value="Aconitase iron-sulfur domain"/>
    <property type="match status" value="1"/>
</dbReference>
<dbReference type="PROSITE" id="PS01244">
    <property type="entry name" value="ACONITASE_2"/>
    <property type="match status" value="1"/>
</dbReference>
<reference evidence="8 9" key="1">
    <citation type="submission" date="2016-05" db="EMBL/GenBank/DDBJ databases">
        <authorList>
            <person name="Lavstsen T."/>
            <person name="Jespersen J.S."/>
        </authorList>
    </citation>
    <scope>NUCLEOTIDE SEQUENCE [LARGE SCALE GENOMIC DNA]</scope>
    <source>
        <strain evidence="8 9">B7-9</strain>
    </source>
</reference>
<keyword evidence="6" id="KW-0100">Branched-chain amino acid biosynthesis</keyword>
<name>A0A2H3KGK7_9CHLR</name>
<dbReference type="OrthoDB" id="9802769at2"/>
<dbReference type="Pfam" id="PF00330">
    <property type="entry name" value="Aconitase"/>
    <property type="match status" value="2"/>
</dbReference>
<protein>
    <recommendedName>
        <fullName evidence="6">3-isopropylmalate dehydratase large subunit</fullName>
        <ecNumber evidence="6">4.2.1.33</ecNumber>
    </recommendedName>
    <alternativeName>
        <fullName evidence="6">Alpha-IPM isomerase</fullName>
        <shortName evidence="6">IPMI</shortName>
    </alternativeName>
    <alternativeName>
        <fullName evidence="6">Isopropylmalate isomerase</fullName>
    </alternativeName>
</protein>
<sequence>MQTLSEQILSRAAGRTVMAGEVVTVDVDLVMMHDSLSPSIIRVLHEELGAERVWDPERVAVVIDHVAPAASVQTAEKQADVRRWVKSQGIRHLFDVGRGISHPVLVEEGLARPGMVIVGSDSHSTAYGCVAAFGTGMGTTDIALAAATGRTWFRVPETVLVRAEGRFRPGVSAKDLALYAARRLRADGATYAAVEWHGVEFLSIMERMTLATLSIEVGAKAGLVPPVFAEPGAILPSARAEVRRSALQPDFLQVQAGARYSQVLTVDLDRLEPQISAPHTVDNVADLSELGRVAIDVVYLGTCTNGHYEDMAAAARILRGRRLAPGMRMLVVPASAQALQRATADGTLMTLLEAGATIGTPGCGACIGRHMGVLAPDEVCLFTGNRNFRGRMGSPQANIYLASPEVAAATALTGYLTHPQEVEASLPSQV</sequence>
<comment type="pathway">
    <text evidence="6">Amino-acid biosynthesis; L-leucine biosynthesis; L-leucine from 3-methyl-2-oxobutanoate: step 2/4.</text>
</comment>
<dbReference type="GO" id="GO:0009098">
    <property type="term" value="P:L-leucine biosynthetic process"/>
    <property type="evidence" value="ECO:0007669"/>
    <property type="project" value="UniProtKB-UniRule"/>
</dbReference>
<dbReference type="InterPro" id="IPR011826">
    <property type="entry name" value="HAcnase/IPMdehydase_lsu_prok"/>
</dbReference>
<keyword evidence="9" id="KW-1185">Reference proteome</keyword>
<dbReference type="Proteomes" id="UP000220922">
    <property type="component" value="Unassembled WGS sequence"/>
</dbReference>
<dbReference type="InterPro" id="IPR006251">
    <property type="entry name" value="Homoacnase/IPMdehydase_lsu"/>
</dbReference>
<dbReference type="HAMAP" id="MF_01027">
    <property type="entry name" value="LeuC_type2"/>
    <property type="match status" value="1"/>
</dbReference>
<dbReference type="UniPathway" id="UPA00048">
    <property type="reaction ID" value="UER00071"/>
</dbReference>
<dbReference type="PRINTS" id="PR00415">
    <property type="entry name" value="ACONITASE"/>
</dbReference>
<feature type="domain" description="Aconitase/3-isopropylmalate dehydratase large subunit alpha/beta/alpha" evidence="7">
    <location>
        <begin position="20"/>
        <end position="289"/>
    </location>
</feature>
<organism evidence="8 9">
    <name type="scientific">Candidatus Chloroploca asiatica</name>
    <dbReference type="NCBI Taxonomy" id="1506545"/>
    <lineage>
        <taxon>Bacteria</taxon>
        <taxon>Bacillati</taxon>
        <taxon>Chloroflexota</taxon>
        <taxon>Chloroflexia</taxon>
        <taxon>Chloroflexales</taxon>
        <taxon>Chloroflexineae</taxon>
        <taxon>Oscillochloridaceae</taxon>
        <taxon>Candidatus Chloroploca</taxon>
    </lineage>
</organism>
<dbReference type="PANTHER" id="PTHR43822:SF21">
    <property type="entry name" value="3-ISOPROPYLMALATE DEHYDRATASE LARGE SUBUNIT 1"/>
    <property type="match status" value="1"/>
</dbReference>
<dbReference type="InterPro" id="IPR050067">
    <property type="entry name" value="IPM_dehydratase_rel_enz"/>
</dbReference>
<evidence type="ECO:0000256" key="2">
    <source>
        <dbReference type="ARBA" id="ARBA00022723"/>
    </source>
</evidence>
<evidence type="ECO:0000256" key="6">
    <source>
        <dbReference type="HAMAP-Rule" id="MF_01027"/>
    </source>
</evidence>
<keyword evidence="1 6" id="KW-0004">4Fe-4S</keyword>
<dbReference type="InterPro" id="IPR001030">
    <property type="entry name" value="Acoase/IPM_deHydtase_lsu_aba"/>
</dbReference>
<feature type="domain" description="Aconitase/3-isopropylmalate dehydratase large subunit alpha/beta/alpha" evidence="7">
    <location>
        <begin position="291"/>
        <end position="414"/>
    </location>
</feature>
<keyword evidence="2 6" id="KW-0479">Metal-binding</keyword>
<keyword evidence="5 6" id="KW-0456">Lyase</keyword>
<dbReference type="PANTHER" id="PTHR43822">
    <property type="entry name" value="HOMOACONITASE, MITOCHONDRIAL-RELATED"/>
    <property type="match status" value="1"/>
</dbReference>
<keyword evidence="4 6" id="KW-0411">Iron-sulfur</keyword>
<comment type="catalytic activity">
    <reaction evidence="6">
        <text>(2R,3S)-3-isopropylmalate = (2S)-2-isopropylmalate</text>
        <dbReference type="Rhea" id="RHEA:32287"/>
        <dbReference type="ChEBI" id="CHEBI:1178"/>
        <dbReference type="ChEBI" id="CHEBI:35121"/>
        <dbReference type="EC" id="4.2.1.33"/>
    </reaction>
</comment>
<dbReference type="InterPro" id="IPR018136">
    <property type="entry name" value="Aconitase_4Fe-4S_BS"/>
</dbReference>
<dbReference type="NCBIfam" id="NF001614">
    <property type="entry name" value="PRK00402.1"/>
    <property type="match status" value="1"/>
</dbReference>
<dbReference type="InterPro" id="IPR015931">
    <property type="entry name" value="Acnase/IPM_dHydase_lsu_aba_1/3"/>
</dbReference>
<keyword evidence="6" id="KW-0028">Amino-acid biosynthesis</keyword>
<evidence type="ECO:0000259" key="7">
    <source>
        <dbReference type="Pfam" id="PF00330"/>
    </source>
</evidence>
<dbReference type="InterPro" id="IPR036008">
    <property type="entry name" value="Aconitase_4Fe-4S_dom"/>
</dbReference>
<feature type="binding site" evidence="6">
    <location>
        <position position="366"/>
    </location>
    <ligand>
        <name>[4Fe-4S] cluster</name>
        <dbReference type="ChEBI" id="CHEBI:49883"/>
    </ligand>
</feature>
<dbReference type="AlphaFoldDB" id="A0A2H3KGK7"/>
<comment type="subunit">
    <text evidence="6">Heterodimer of LeuC and LeuD.</text>
</comment>
<dbReference type="EC" id="4.2.1.33" evidence="6"/>
<keyword evidence="6" id="KW-0432">Leucine biosynthesis</keyword>
<dbReference type="PROSITE" id="PS00450">
    <property type="entry name" value="ACONITASE_1"/>
    <property type="match status" value="1"/>
</dbReference>
<evidence type="ECO:0000256" key="3">
    <source>
        <dbReference type="ARBA" id="ARBA00023004"/>
    </source>
</evidence>
<dbReference type="GO" id="GO:0003861">
    <property type="term" value="F:3-isopropylmalate dehydratase activity"/>
    <property type="evidence" value="ECO:0007669"/>
    <property type="project" value="UniProtKB-UniRule"/>
</dbReference>
<comment type="function">
    <text evidence="6">Catalyzes the isomerization between 2-isopropylmalate and 3-isopropylmalate, via the formation of 2-isopropylmaleate.</text>
</comment>
<comment type="cofactor">
    <cofactor evidence="6">
        <name>[4Fe-4S] cluster</name>
        <dbReference type="ChEBI" id="CHEBI:49883"/>
    </cofactor>
    <text evidence="6">Binds 1 [4Fe-4S] cluster per subunit.</text>
</comment>
<evidence type="ECO:0000256" key="4">
    <source>
        <dbReference type="ARBA" id="ARBA00023014"/>
    </source>
</evidence>
<feature type="binding site" evidence="6">
    <location>
        <position position="363"/>
    </location>
    <ligand>
        <name>[4Fe-4S] cluster</name>
        <dbReference type="ChEBI" id="CHEBI:49883"/>
    </ligand>
</feature>
<evidence type="ECO:0000313" key="8">
    <source>
        <dbReference type="EMBL" id="PDV96864.1"/>
    </source>
</evidence>
<dbReference type="Gene3D" id="3.30.499.10">
    <property type="entry name" value="Aconitase, domain 3"/>
    <property type="match status" value="2"/>
</dbReference>
<dbReference type="NCBIfam" id="TIGR01343">
    <property type="entry name" value="hacA_fam"/>
    <property type="match status" value="1"/>
</dbReference>
<dbReference type="GO" id="GO:0051539">
    <property type="term" value="F:4 iron, 4 sulfur cluster binding"/>
    <property type="evidence" value="ECO:0007669"/>
    <property type="project" value="UniProtKB-KW"/>
</dbReference>
<dbReference type="NCBIfam" id="TIGR02086">
    <property type="entry name" value="IPMI_arch"/>
    <property type="match status" value="1"/>
</dbReference>